<dbReference type="KEGG" id="puv:PUV_26170"/>
<dbReference type="SUPFAM" id="SSF111369">
    <property type="entry name" value="HlyD-like secretion proteins"/>
    <property type="match status" value="1"/>
</dbReference>
<dbReference type="PANTHER" id="PTHR30386:SF19">
    <property type="entry name" value="MULTIDRUG EXPORT PROTEIN EMRA-RELATED"/>
    <property type="match status" value="1"/>
</dbReference>
<dbReference type="STRING" id="765952.PUV_26170"/>
<gene>
    <name evidence="11" type="primary">emrA</name>
    <name evidence="11" type="ordered locus">PUV_26170</name>
</gene>
<dbReference type="InterPro" id="IPR050739">
    <property type="entry name" value="MFP"/>
</dbReference>
<evidence type="ECO:0000256" key="4">
    <source>
        <dbReference type="ARBA" id="ARBA00022519"/>
    </source>
</evidence>
<evidence type="ECO:0000256" key="9">
    <source>
        <dbReference type="SAM" id="Phobius"/>
    </source>
</evidence>
<keyword evidence="4" id="KW-0997">Cell inner membrane</keyword>
<dbReference type="Pfam" id="PF25885">
    <property type="entry name" value="HH_EMRA"/>
    <property type="match status" value="1"/>
</dbReference>
<dbReference type="FunFam" id="2.40.30.170:FF:000003">
    <property type="entry name" value="Multidrug resistance protein A"/>
    <property type="match status" value="1"/>
</dbReference>
<dbReference type="PANTHER" id="PTHR30386">
    <property type="entry name" value="MEMBRANE FUSION SUBUNIT OF EMRAB-TOLC MULTIDRUG EFFLUX PUMP"/>
    <property type="match status" value="1"/>
</dbReference>
<feature type="region of interest" description="Disordered" evidence="8">
    <location>
        <begin position="1"/>
        <end position="34"/>
    </location>
</feature>
<evidence type="ECO:0000313" key="11">
    <source>
        <dbReference type="EMBL" id="CCB87567.1"/>
    </source>
</evidence>
<keyword evidence="2" id="KW-0813">Transport</keyword>
<evidence type="ECO:0000256" key="1">
    <source>
        <dbReference type="ARBA" id="ARBA00004377"/>
    </source>
</evidence>
<evidence type="ECO:0000256" key="3">
    <source>
        <dbReference type="ARBA" id="ARBA00022475"/>
    </source>
</evidence>
<reference key="1">
    <citation type="journal article" date="2011" name="Mol. Biol. Evol.">
        <title>Unity in variety -- the pan-genome of the Chlamydiae.</title>
        <authorList>
            <person name="Collingro A."/>
            <person name="Tischler P."/>
            <person name="Weinmaier T."/>
            <person name="Penz T."/>
            <person name="Heinz E."/>
            <person name="Brunham R.C."/>
            <person name="Read T.D."/>
            <person name="Bavoil P.M."/>
            <person name="Sachse K."/>
            <person name="Kahane S."/>
            <person name="Friedman M.G."/>
            <person name="Rattei T."/>
            <person name="Myers G.S.A."/>
            <person name="Horn M."/>
        </authorList>
    </citation>
    <scope>NUCLEOTIDE SEQUENCE</scope>
    <source>
        <strain>UV7</strain>
    </source>
</reference>
<reference evidence="11 12" key="2">
    <citation type="journal article" date="2011" name="Mol. Biol. Evol.">
        <title>Unity in variety--the pan-genome of the Chlamydiae.</title>
        <authorList>
            <person name="Collingro A."/>
            <person name="Tischler P."/>
            <person name="Weinmaier T."/>
            <person name="Penz T."/>
            <person name="Heinz E."/>
            <person name="Brunham R.C."/>
            <person name="Read T.D."/>
            <person name="Bavoil P.M."/>
            <person name="Sachse K."/>
            <person name="Kahane S."/>
            <person name="Friedman M.G."/>
            <person name="Rattei T."/>
            <person name="Myers G.S."/>
            <person name="Horn M."/>
        </authorList>
    </citation>
    <scope>NUCLEOTIDE SEQUENCE [LARGE SCALE GENOMIC DNA]</scope>
    <source>
        <strain evidence="12">UV7</strain>
    </source>
</reference>
<evidence type="ECO:0000256" key="5">
    <source>
        <dbReference type="ARBA" id="ARBA00022692"/>
    </source>
</evidence>
<keyword evidence="3" id="KW-1003">Cell membrane</keyword>
<name>F8KXP3_PARAV</name>
<evidence type="ECO:0000256" key="6">
    <source>
        <dbReference type="ARBA" id="ARBA00022989"/>
    </source>
</evidence>
<feature type="transmembrane region" description="Helical" evidence="9">
    <location>
        <begin position="43"/>
        <end position="64"/>
    </location>
</feature>
<keyword evidence="6 9" id="KW-1133">Transmembrane helix</keyword>
<dbReference type="GO" id="GO:0046677">
    <property type="term" value="P:response to antibiotic"/>
    <property type="evidence" value="ECO:0007669"/>
    <property type="project" value="UniProtKB-ARBA"/>
</dbReference>
<sequence>MTTQNQTPIEENLTPMPNDETQAAQDEKQKQFKESAKNRKKPLIILTVVILLIALAWLVLWLAYFRFHQSTDDAYVNGNLVNVTSVIAGTPIAFFADDTDLVETGQLLVLLDPTLYQVQYEQELTRLSSTVLQVMQIYDTVKVNQSTVENRKVQLKRAQYDFLNRKNLVDIKAVTNEDYTHSRDAFLTAKLDYQQALNQLQVAVDAAGNTAMEEHPILLTQRKAVRQAYYNLKHCSIYAPCRGHIAKRTVEVGQAVTPQSYLMAIIPQDYMWVDANFKETELTHMRVGQPATVTFDIYGRCAKFDGVVLGIASGTGSVFSLIPPQNATGNWIKIVQRLPVRIGLDPKKMKEFPLRLGLSAYVTVDVTDTSLPMLVEEIKTHPVAATGVFELDFTELDTRMDEIVKTIFTNVCQVDCNER</sequence>
<accession>F8KXP3</accession>
<evidence type="ECO:0000256" key="8">
    <source>
        <dbReference type="SAM" id="MobiDB-lite"/>
    </source>
</evidence>
<evidence type="ECO:0000256" key="7">
    <source>
        <dbReference type="ARBA" id="ARBA00023136"/>
    </source>
</evidence>
<comment type="subcellular location">
    <subcellularLocation>
        <location evidence="1">Cell inner membrane</location>
        <topology evidence="1">Single-pass membrane protein</topology>
    </subcellularLocation>
</comment>
<protein>
    <submittedName>
        <fullName evidence="11">Multidrug resistance protein A</fullName>
    </submittedName>
</protein>
<organism evidence="11 12">
    <name type="scientific">Parachlamydia acanthamoebae (strain UV7)</name>
    <dbReference type="NCBI Taxonomy" id="765952"/>
    <lineage>
        <taxon>Bacteria</taxon>
        <taxon>Pseudomonadati</taxon>
        <taxon>Chlamydiota</taxon>
        <taxon>Chlamydiia</taxon>
        <taxon>Parachlamydiales</taxon>
        <taxon>Parachlamydiaceae</taxon>
        <taxon>Parachlamydia</taxon>
    </lineage>
</organism>
<dbReference type="GO" id="GO:0042908">
    <property type="term" value="P:xenobiotic transport"/>
    <property type="evidence" value="ECO:0007669"/>
    <property type="project" value="UniProtKB-ARBA"/>
</dbReference>
<proteinExistence type="predicted"/>
<dbReference type="GO" id="GO:0015721">
    <property type="term" value="P:bile acid and bile salt transport"/>
    <property type="evidence" value="ECO:0007669"/>
    <property type="project" value="UniProtKB-ARBA"/>
</dbReference>
<dbReference type="RefSeq" id="WP_006339754.1">
    <property type="nucleotide sequence ID" value="NC_015702.1"/>
</dbReference>
<feature type="compositionally biased region" description="Basic and acidic residues" evidence="8">
    <location>
        <begin position="25"/>
        <end position="34"/>
    </location>
</feature>
<keyword evidence="5 9" id="KW-0812">Transmembrane</keyword>
<dbReference type="OrthoDB" id="9811754at2"/>
<evidence type="ECO:0000259" key="10">
    <source>
        <dbReference type="Pfam" id="PF25885"/>
    </source>
</evidence>
<evidence type="ECO:0000256" key="2">
    <source>
        <dbReference type="ARBA" id="ARBA00022448"/>
    </source>
</evidence>
<dbReference type="AlphaFoldDB" id="F8KXP3"/>
<dbReference type="InterPro" id="IPR058633">
    <property type="entry name" value="EmrA/FarA_HH"/>
</dbReference>
<dbReference type="eggNOG" id="COG1566">
    <property type="taxonomic scope" value="Bacteria"/>
</dbReference>
<dbReference type="GO" id="GO:0055085">
    <property type="term" value="P:transmembrane transport"/>
    <property type="evidence" value="ECO:0007669"/>
    <property type="project" value="InterPro"/>
</dbReference>
<keyword evidence="12" id="KW-1185">Reference proteome</keyword>
<dbReference type="HOGENOM" id="CLU_018816_15_0_0"/>
<keyword evidence="7 9" id="KW-0472">Membrane</keyword>
<feature type="domain" description="Multidrug export protein EmrA/FarA alpha-helical hairpin" evidence="10">
    <location>
        <begin position="116"/>
        <end position="233"/>
    </location>
</feature>
<dbReference type="EMBL" id="FR872580">
    <property type="protein sequence ID" value="CCB87567.1"/>
    <property type="molecule type" value="Genomic_DNA"/>
</dbReference>
<evidence type="ECO:0000313" key="12">
    <source>
        <dbReference type="Proteomes" id="UP000000495"/>
    </source>
</evidence>
<dbReference type="Proteomes" id="UP000000495">
    <property type="component" value="Chromosome"/>
</dbReference>
<dbReference type="Gene3D" id="2.40.30.170">
    <property type="match status" value="1"/>
</dbReference>
<dbReference type="GO" id="GO:0005886">
    <property type="term" value="C:plasma membrane"/>
    <property type="evidence" value="ECO:0007669"/>
    <property type="project" value="UniProtKB-SubCell"/>
</dbReference>